<protein>
    <submittedName>
        <fullName evidence="2">SipW-cognate class signal peptide</fullName>
    </submittedName>
</protein>
<evidence type="ECO:0000313" key="2">
    <source>
        <dbReference type="EMBL" id="SMO50712.1"/>
    </source>
</evidence>
<evidence type="ECO:0000256" key="1">
    <source>
        <dbReference type="SAM" id="Phobius"/>
    </source>
</evidence>
<sequence>MSDKKIELSRRNALIGLGTVGAASAGAGLGTSAYFSDEEEFTGNMMTAGELDLAVDFVVHEDQGSAGTYTINSFTNEVNGTDPGDDLTVNGDGTAMSQTLDDVKPGDHGHSYFCFTIDDNPAYIWACGELTDTSENGYTEPEPEDDNGEGELEEHIEVDVTYCTLDDQGEQTDTGEMIFSGTLREVLELLQAGVPLDGSGDGDAAAGDQAPFAGTGTDDAENACLCFDWELPTTVGNVIQGDSLEFDLSFHAIQSRHNDGTTNPCIGDLVLLENNEDSPGLEDNGPEGTEPYIEWTLGTDSATDSLEDNQMEVTFNNPANGTMVFDYRVDGESGDDSQYTGQTIGSGPLAGQDFGKRYNWVVVSSGGSETVTLTAFDGVELGARVGAEQNYYIDWIRFDVV</sequence>
<accession>A0A521BU57</accession>
<keyword evidence="1" id="KW-0472">Membrane</keyword>
<evidence type="ECO:0000313" key="3">
    <source>
        <dbReference type="Proteomes" id="UP000319712"/>
    </source>
</evidence>
<reference evidence="2 3" key="1">
    <citation type="submission" date="2017-05" db="EMBL/GenBank/DDBJ databases">
        <authorList>
            <person name="Varghese N."/>
            <person name="Submissions S."/>
        </authorList>
    </citation>
    <scope>NUCLEOTIDE SEQUENCE [LARGE SCALE GENOMIC DNA]</scope>
    <source>
        <strain evidence="2 3">DSM 19504</strain>
    </source>
</reference>
<keyword evidence="1" id="KW-0812">Transmembrane</keyword>
<dbReference type="PROSITE" id="PS51318">
    <property type="entry name" value="TAT"/>
    <property type="match status" value="1"/>
</dbReference>
<dbReference type="RefSeq" id="WP_142985847.1">
    <property type="nucleotide sequence ID" value="NZ_FXTD01000003.1"/>
</dbReference>
<dbReference type="InterPro" id="IPR006311">
    <property type="entry name" value="TAT_signal"/>
</dbReference>
<name>A0A521BU57_9EURY</name>
<dbReference type="NCBIfam" id="TIGR04088">
    <property type="entry name" value="cognate_SipW"/>
    <property type="match status" value="1"/>
</dbReference>
<dbReference type="AlphaFoldDB" id="A0A521BU57"/>
<dbReference type="EMBL" id="FXTD01000003">
    <property type="protein sequence ID" value="SMO50712.1"/>
    <property type="molecule type" value="Genomic_DNA"/>
</dbReference>
<keyword evidence="1" id="KW-1133">Transmembrane helix</keyword>
<gene>
    <name evidence="2" type="ORF">SAMN06264867_10365</name>
</gene>
<keyword evidence="3" id="KW-1185">Reference proteome</keyword>
<dbReference type="Proteomes" id="UP000319712">
    <property type="component" value="Unassembled WGS sequence"/>
</dbReference>
<dbReference type="OrthoDB" id="137379at2157"/>
<dbReference type="InterPro" id="IPR023833">
    <property type="entry name" value="Signal_pept_SipW-depend-type"/>
</dbReference>
<proteinExistence type="predicted"/>
<organism evidence="2 3">
    <name type="scientific">Halorubrum cibi</name>
    <dbReference type="NCBI Taxonomy" id="413815"/>
    <lineage>
        <taxon>Archaea</taxon>
        <taxon>Methanobacteriati</taxon>
        <taxon>Methanobacteriota</taxon>
        <taxon>Stenosarchaea group</taxon>
        <taxon>Halobacteria</taxon>
        <taxon>Halobacteriales</taxon>
        <taxon>Haloferacaceae</taxon>
        <taxon>Halorubrum</taxon>
    </lineage>
</organism>
<feature type="transmembrane region" description="Helical" evidence="1">
    <location>
        <begin position="12"/>
        <end position="35"/>
    </location>
</feature>